<feature type="domain" description="PIN" evidence="2">
    <location>
        <begin position="2"/>
        <end position="125"/>
    </location>
</feature>
<dbReference type="PATRIC" id="fig|49547.3.peg.1711"/>
<name>A0A165ZP87_9EURY</name>
<gene>
    <name evidence="3" type="primary">vapC_8</name>
    <name evidence="3" type="ORF">MBCUR_16020</name>
</gene>
<dbReference type="Proteomes" id="UP000077245">
    <property type="component" value="Unassembled WGS sequence"/>
</dbReference>
<dbReference type="AlphaFoldDB" id="A0A165ZP87"/>
<evidence type="ECO:0000313" key="4">
    <source>
        <dbReference type="Proteomes" id="UP000077245"/>
    </source>
</evidence>
<dbReference type="GO" id="GO:0016075">
    <property type="term" value="P:rRNA catabolic process"/>
    <property type="evidence" value="ECO:0007669"/>
    <property type="project" value="TreeGrafter"/>
</dbReference>
<evidence type="ECO:0000259" key="2">
    <source>
        <dbReference type="Pfam" id="PF01850"/>
    </source>
</evidence>
<dbReference type="SUPFAM" id="SSF88723">
    <property type="entry name" value="PIN domain-like"/>
    <property type="match status" value="1"/>
</dbReference>
<dbReference type="InterPro" id="IPR029060">
    <property type="entry name" value="PIN-like_dom_sf"/>
</dbReference>
<keyword evidence="4" id="KW-1185">Reference proteome</keyword>
<comment type="caution">
    <text evidence="3">The sequence shown here is derived from an EMBL/GenBank/DDBJ whole genome shotgun (WGS) entry which is preliminary data.</text>
</comment>
<organism evidence="3 4">
    <name type="scientific">Methanobrevibacter curvatus</name>
    <dbReference type="NCBI Taxonomy" id="49547"/>
    <lineage>
        <taxon>Archaea</taxon>
        <taxon>Methanobacteriati</taxon>
        <taxon>Methanobacteriota</taxon>
        <taxon>Methanomada group</taxon>
        <taxon>Methanobacteria</taxon>
        <taxon>Methanobacteriales</taxon>
        <taxon>Methanobacteriaceae</taxon>
        <taxon>Methanobrevibacter</taxon>
    </lineage>
</organism>
<feature type="coiled-coil region" evidence="1">
    <location>
        <begin position="13"/>
        <end position="70"/>
    </location>
</feature>
<dbReference type="RefSeq" id="WP_067092367.1">
    <property type="nucleotide sequence ID" value="NZ_LWMV01000199.1"/>
</dbReference>
<dbReference type="PANTHER" id="PTHR42188:SF1">
    <property type="entry name" value="23S RRNA-SPECIFIC ENDONUCLEASE VAPC20"/>
    <property type="match status" value="1"/>
</dbReference>
<sequence length="130" mass="15634">MIFLDTNFLVSFYIDEEEEHKRANKIMEKIKNKEKIISRVIIAETVNLMNTKLKIDKNKIEKTYNKLIEDYTLIEDHYFYDNALRKTIDWERRLPYFDFVIISVMENLGIEKIASFDKHFDNIAGIARIH</sequence>
<reference evidence="3 4" key="1">
    <citation type="submission" date="2016-04" db="EMBL/GenBank/DDBJ databases">
        <title>Genome sequence of Methanobrevibacter curvatus DSM 11111.</title>
        <authorList>
            <person name="Poehlein A."/>
            <person name="Seedorf H."/>
            <person name="Daniel R."/>
        </authorList>
    </citation>
    <scope>NUCLEOTIDE SEQUENCE [LARGE SCALE GENOMIC DNA]</scope>
    <source>
        <strain evidence="3 4">DSM 11111</strain>
    </source>
</reference>
<dbReference type="EMBL" id="LWMV01000199">
    <property type="protein sequence ID" value="KZX10981.1"/>
    <property type="molecule type" value="Genomic_DNA"/>
</dbReference>
<dbReference type="CDD" id="cd09854">
    <property type="entry name" value="PIN_VapC-like"/>
    <property type="match status" value="1"/>
</dbReference>
<keyword evidence="1" id="KW-0175">Coiled coil</keyword>
<dbReference type="STRING" id="49547.MBCUR_16020"/>
<keyword evidence="3" id="KW-0378">Hydrolase</keyword>
<dbReference type="OrthoDB" id="70171at2157"/>
<evidence type="ECO:0000313" key="3">
    <source>
        <dbReference type="EMBL" id="KZX10981.1"/>
    </source>
</evidence>
<accession>A0A165ZP87</accession>
<dbReference type="InterPro" id="IPR002716">
    <property type="entry name" value="PIN_dom"/>
</dbReference>
<keyword evidence="3" id="KW-0255">Endonuclease</keyword>
<keyword evidence="3" id="KW-0540">Nuclease</keyword>
<dbReference type="Gene3D" id="3.40.50.1010">
    <property type="entry name" value="5'-nuclease"/>
    <property type="match status" value="1"/>
</dbReference>
<dbReference type="GO" id="GO:0004521">
    <property type="term" value="F:RNA endonuclease activity"/>
    <property type="evidence" value="ECO:0007669"/>
    <property type="project" value="InterPro"/>
</dbReference>
<protein>
    <submittedName>
        <fullName evidence="3">tRNA(FMet)-specific endonuclease VapC</fullName>
    </submittedName>
</protein>
<proteinExistence type="predicted"/>
<dbReference type="InterPro" id="IPR039018">
    <property type="entry name" value="VapC20-like"/>
</dbReference>
<dbReference type="Pfam" id="PF01850">
    <property type="entry name" value="PIN"/>
    <property type="match status" value="1"/>
</dbReference>
<dbReference type="PANTHER" id="PTHR42188">
    <property type="entry name" value="23S RRNA-SPECIFIC ENDONUCLEASE VAPC20"/>
    <property type="match status" value="1"/>
</dbReference>
<evidence type="ECO:0000256" key="1">
    <source>
        <dbReference type="SAM" id="Coils"/>
    </source>
</evidence>